<dbReference type="InterPro" id="IPR008135">
    <property type="entry name" value="Competence-induced_CinA"/>
</dbReference>
<dbReference type="Gene3D" id="3.30.70.2860">
    <property type="match status" value="1"/>
</dbReference>
<dbReference type="RefSeq" id="WP_084230258.1">
    <property type="nucleotide sequence ID" value="NZ_FWWR01000009.1"/>
</dbReference>
<dbReference type="Proteomes" id="UP000192368">
    <property type="component" value="Unassembled WGS sequence"/>
</dbReference>
<dbReference type="AlphaFoldDB" id="A0A1W1UR95"/>
<dbReference type="NCBIfam" id="NF001813">
    <property type="entry name" value="PRK00549.1"/>
    <property type="match status" value="1"/>
</dbReference>
<evidence type="ECO:0000313" key="4">
    <source>
        <dbReference type="Proteomes" id="UP000192368"/>
    </source>
</evidence>
<feature type="domain" description="MoaB/Mog" evidence="2">
    <location>
        <begin position="4"/>
        <end position="171"/>
    </location>
</feature>
<reference evidence="4" key="1">
    <citation type="submission" date="2017-04" db="EMBL/GenBank/DDBJ databases">
        <authorList>
            <person name="Varghese N."/>
            <person name="Submissions S."/>
        </authorList>
    </citation>
    <scope>NUCLEOTIDE SEQUENCE [LARGE SCALE GENOMIC DNA]</scope>
    <source>
        <strain evidence="4">DSM 20463</strain>
    </source>
</reference>
<dbReference type="Pfam" id="PF00994">
    <property type="entry name" value="MoCF_biosynth"/>
    <property type="match status" value="1"/>
</dbReference>
<dbReference type="SUPFAM" id="SSF142433">
    <property type="entry name" value="CinA-like"/>
    <property type="match status" value="1"/>
</dbReference>
<organism evidence="3 4">
    <name type="scientific">Peptoniphilus asaccharolyticus DSM 20463</name>
    <dbReference type="NCBI Taxonomy" id="573058"/>
    <lineage>
        <taxon>Bacteria</taxon>
        <taxon>Bacillati</taxon>
        <taxon>Bacillota</taxon>
        <taxon>Tissierellia</taxon>
        <taxon>Tissierellales</taxon>
        <taxon>Peptoniphilaceae</taxon>
        <taxon>Peptoniphilus</taxon>
    </lineage>
</organism>
<protein>
    <recommendedName>
        <fullName evidence="1">Putative competence-damage inducible protein</fullName>
    </recommendedName>
</protein>
<dbReference type="STRING" id="573058.SAMN00017477_0595"/>
<evidence type="ECO:0000256" key="1">
    <source>
        <dbReference type="HAMAP-Rule" id="MF_00226"/>
    </source>
</evidence>
<name>A0A1W1UR95_PEPAS</name>
<dbReference type="SUPFAM" id="SSF53218">
    <property type="entry name" value="Molybdenum cofactor biosynthesis proteins"/>
    <property type="match status" value="1"/>
</dbReference>
<comment type="similarity">
    <text evidence="1">Belongs to the CinA family.</text>
</comment>
<dbReference type="NCBIfam" id="TIGR00199">
    <property type="entry name" value="PncC_domain"/>
    <property type="match status" value="1"/>
</dbReference>
<dbReference type="Pfam" id="PF02464">
    <property type="entry name" value="CinA"/>
    <property type="match status" value="1"/>
</dbReference>
<gene>
    <name evidence="1" type="primary">cinA</name>
    <name evidence="3" type="ORF">SAMN00017477_0595</name>
</gene>
<dbReference type="InterPro" id="IPR036425">
    <property type="entry name" value="MoaB/Mog-like_dom_sf"/>
</dbReference>
<dbReference type="NCBIfam" id="TIGR00200">
    <property type="entry name" value="cinA_nterm"/>
    <property type="match status" value="1"/>
</dbReference>
<evidence type="ECO:0000313" key="3">
    <source>
        <dbReference type="EMBL" id="SMB83635.1"/>
    </source>
</evidence>
<dbReference type="Gene3D" id="3.90.950.20">
    <property type="entry name" value="CinA-like"/>
    <property type="match status" value="1"/>
</dbReference>
<dbReference type="SMART" id="SM00852">
    <property type="entry name" value="MoCF_biosynth"/>
    <property type="match status" value="1"/>
</dbReference>
<dbReference type="Gene3D" id="3.40.980.10">
    <property type="entry name" value="MoaB/Mog-like domain"/>
    <property type="match status" value="1"/>
</dbReference>
<dbReference type="OrthoDB" id="9801454at2"/>
<dbReference type="CDD" id="cd00885">
    <property type="entry name" value="cinA"/>
    <property type="match status" value="1"/>
</dbReference>
<dbReference type="NCBIfam" id="TIGR00177">
    <property type="entry name" value="molyb_syn"/>
    <property type="match status" value="1"/>
</dbReference>
<dbReference type="InterPro" id="IPR036653">
    <property type="entry name" value="CinA-like_C"/>
</dbReference>
<dbReference type="HAMAP" id="MF_00226_B">
    <property type="entry name" value="CinA_B"/>
    <property type="match status" value="1"/>
</dbReference>
<dbReference type="EMBL" id="FWWR01000009">
    <property type="protein sequence ID" value="SMB83635.1"/>
    <property type="molecule type" value="Genomic_DNA"/>
</dbReference>
<dbReference type="PANTHER" id="PTHR13939:SF0">
    <property type="entry name" value="NMN AMIDOHYDROLASE-LIKE PROTEIN YFAY"/>
    <property type="match status" value="1"/>
</dbReference>
<dbReference type="InterPro" id="IPR041424">
    <property type="entry name" value="CinA_KH"/>
</dbReference>
<accession>A0A1W1UR95</accession>
<dbReference type="InterPro" id="IPR001453">
    <property type="entry name" value="MoaB/Mog_dom"/>
</dbReference>
<dbReference type="PANTHER" id="PTHR13939">
    <property type="entry name" value="NICOTINAMIDE-NUCLEOTIDE AMIDOHYDROLASE PNCC"/>
    <property type="match status" value="1"/>
</dbReference>
<dbReference type="InterPro" id="IPR050101">
    <property type="entry name" value="CinA"/>
</dbReference>
<evidence type="ECO:0000259" key="2">
    <source>
        <dbReference type="SMART" id="SM00852"/>
    </source>
</evidence>
<proteinExistence type="inferred from homology"/>
<keyword evidence="4" id="KW-1185">Reference proteome</keyword>
<dbReference type="Pfam" id="PF18146">
    <property type="entry name" value="CinA_KH"/>
    <property type="match status" value="1"/>
</dbReference>
<dbReference type="PIRSF" id="PIRSF006728">
    <property type="entry name" value="CinA"/>
    <property type="match status" value="1"/>
</dbReference>
<dbReference type="InterPro" id="IPR008136">
    <property type="entry name" value="CinA_C"/>
</dbReference>
<sequence length="407" mass="45546">MLASIITVGTEILVGSILNTHAEYISNKLNDLGVHVNYHISVRDNLEEMEDVIKEQLKKVDIIFLCGGLGPTADDVTKEALANVIDRKIILDEYQHQKLLSRFEQSNRKMTENNLKQAMVIQDATLLDNKWGVAPGECIEYKNKKIFLLPGPPKELRPMVDEYLTDYIIDENEVVIRSLNVAGLGESVVEDRIRKLNLETENISINTFAKFYDTEVKIIAEGHDRNSLIEQVDYIANKLYEAFGSKVYSEGNISLNQTLVDLLKERNIKISFSESITGGLLASQITSISGASNVLSESYITYSNETKSKILGVKPETLESFGAVSRETAYEMAKGLKQISNADICVSTTGEAGPNPSEKEVGLCYICYYFGEDNYKIVENKFRGSRNDIQKRVCDTAILDLILMLRG</sequence>